<comment type="caution">
    <text evidence="4">The sequence shown here is derived from an EMBL/GenBank/DDBJ whole genome shotgun (WGS) entry which is preliminary data.</text>
</comment>
<dbReference type="InterPro" id="IPR036457">
    <property type="entry name" value="PPM-type-like_dom_sf"/>
</dbReference>
<dbReference type="FunFam" id="3.60.40.10:FF:000031">
    <property type="entry name" value="PAS sensor protein"/>
    <property type="match status" value="1"/>
</dbReference>
<dbReference type="STRING" id="661399.AQJ67_31645"/>
<dbReference type="InterPro" id="IPR013767">
    <property type="entry name" value="PAS_fold"/>
</dbReference>
<dbReference type="InterPro" id="IPR003018">
    <property type="entry name" value="GAF"/>
</dbReference>
<dbReference type="PANTHER" id="PTHR43156:SF2">
    <property type="entry name" value="STAGE II SPORULATION PROTEIN E"/>
    <property type="match status" value="1"/>
</dbReference>
<dbReference type="InterPro" id="IPR013656">
    <property type="entry name" value="PAS_4"/>
</dbReference>
<dbReference type="InterPro" id="IPR003594">
    <property type="entry name" value="HATPase_dom"/>
</dbReference>
<dbReference type="InterPro" id="IPR052016">
    <property type="entry name" value="Bact_Sigma-Reg"/>
</dbReference>
<dbReference type="Pfam" id="PF13581">
    <property type="entry name" value="HATPase_c_2"/>
    <property type="match status" value="1"/>
</dbReference>
<dbReference type="SUPFAM" id="SSF55874">
    <property type="entry name" value="ATPase domain of HSP90 chaperone/DNA topoisomerase II/histidine kinase"/>
    <property type="match status" value="1"/>
</dbReference>
<proteinExistence type="predicted"/>
<dbReference type="FunFam" id="3.30.450.40:FF:000035">
    <property type="entry name" value="PAS sensor protein"/>
    <property type="match status" value="1"/>
</dbReference>
<dbReference type="SUPFAM" id="SSF55781">
    <property type="entry name" value="GAF domain-like"/>
    <property type="match status" value="1"/>
</dbReference>
<dbReference type="RefSeq" id="WP_062722759.1">
    <property type="nucleotide sequence ID" value="NZ_KQ948934.1"/>
</dbReference>
<dbReference type="InterPro" id="IPR036890">
    <property type="entry name" value="HATPase_C_sf"/>
</dbReference>
<dbReference type="Pfam" id="PF08448">
    <property type="entry name" value="PAS_4"/>
    <property type="match status" value="1"/>
</dbReference>
<evidence type="ECO:0000256" key="1">
    <source>
        <dbReference type="ARBA" id="ARBA00022801"/>
    </source>
</evidence>
<dbReference type="SMART" id="SM00091">
    <property type="entry name" value="PAS"/>
    <property type="match status" value="2"/>
</dbReference>
<dbReference type="InterPro" id="IPR035965">
    <property type="entry name" value="PAS-like_dom_sf"/>
</dbReference>
<evidence type="ECO:0000313" key="5">
    <source>
        <dbReference type="Proteomes" id="UP000053429"/>
    </source>
</evidence>
<evidence type="ECO:0000259" key="3">
    <source>
        <dbReference type="PROSITE" id="PS50113"/>
    </source>
</evidence>
<keyword evidence="5" id="KW-1185">Reference proteome</keyword>
<gene>
    <name evidence="4" type="ORF">AQJ67_31645</name>
</gene>
<dbReference type="GO" id="GO:0016791">
    <property type="term" value="F:phosphatase activity"/>
    <property type="evidence" value="ECO:0007669"/>
    <property type="project" value="TreeGrafter"/>
</dbReference>
<dbReference type="PROSITE" id="PS50112">
    <property type="entry name" value="PAS"/>
    <property type="match status" value="1"/>
</dbReference>
<dbReference type="SMART" id="SM00065">
    <property type="entry name" value="GAF"/>
    <property type="match status" value="1"/>
</dbReference>
<feature type="domain" description="PAS" evidence="2">
    <location>
        <begin position="10"/>
        <end position="64"/>
    </location>
</feature>
<dbReference type="AlphaFoldDB" id="A0A101TS44"/>
<dbReference type="InterPro" id="IPR001932">
    <property type="entry name" value="PPM-type_phosphatase-like_dom"/>
</dbReference>
<accession>A0A101TS44</accession>
<dbReference type="NCBIfam" id="TIGR00229">
    <property type="entry name" value="sensory_box"/>
    <property type="match status" value="2"/>
</dbReference>
<evidence type="ECO:0000313" key="4">
    <source>
        <dbReference type="EMBL" id="KUN97472.1"/>
    </source>
</evidence>
<dbReference type="InterPro" id="IPR000014">
    <property type="entry name" value="PAS"/>
</dbReference>
<dbReference type="Gene3D" id="3.30.565.10">
    <property type="entry name" value="Histidine kinase-like ATPase, C-terminal domain"/>
    <property type="match status" value="1"/>
</dbReference>
<dbReference type="InterPro" id="IPR000700">
    <property type="entry name" value="PAS-assoc_C"/>
</dbReference>
<dbReference type="Proteomes" id="UP000053429">
    <property type="component" value="Unassembled WGS sequence"/>
</dbReference>
<feature type="domain" description="PAC" evidence="3">
    <location>
        <begin position="199"/>
        <end position="253"/>
    </location>
</feature>
<organism evidence="4 5">
    <name type="scientific">Streptomyces caeruleatus</name>
    <dbReference type="NCBI Taxonomy" id="661399"/>
    <lineage>
        <taxon>Bacteria</taxon>
        <taxon>Bacillati</taxon>
        <taxon>Actinomycetota</taxon>
        <taxon>Actinomycetes</taxon>
        <taxon>Kitasatosporales</taxon>
        <taxon>Streptomycetaceae</taxon>
        <taxon>Streptomyces</taxon>
    </lineage>
</organism>
<evidence type="ECO:0000259" key="2">
    <source>
        <dbReference type="PROSITE" id="PS50112"/>
    </source>
</evidence>
<dbReference type="SMART" id="SM00331">
    <property type="entry name" value="PP2C_SIG"/>
    <property type="match status" value="1"/>
</dbReference>
<dbReference type="CDD" id="cd16936">
    <property type="entry name" value="HATPase_RsbW-like"/>
    <property type="match status" value="1"/>
</dbReference>
<dbReference type="Pfam" id="PF01590">
    <property type="entry name" value="GAF"/>
    <property type="match status" value="1"/>
</dbReference>
<dbReference type="SUPFAM" id="SSF81606">
    <property type="entry name" value="PP2C-like"/>
    <property type="match status" value="1"/>
</dbReference>
<dbReference type="GO" id="GO:0006355">
    <property type="term" value="P:regulation of DNA-templated transcription"/>
    <property type="evidence" value="ECO:0007669"/>
    <property type="project" value="InterPro"/>
</dbReference>
<dbReference type="InterPro" id="IPR029016">
    <property type="entry name" value="GAF-like_dom_sf"/>
</dbReference>
<dbReference type="SUPFAM" id="SSF55785">
    <property type="entry name" value="PYP-like sensor domain (PAS domain)"/>
    <property type="match status" value="2"/>
</dbReference>
<dbReference type="Pfam" id="PF00989">
    <property type="entry name" value="PAS"/>
    <property type="match status" value="1"/>
</dbReference>
<dbReference type="PANTHER" id="PTHR43156">
    <property type="entry name" value="STAGE II SPORULATION PROTEIN E-RELATED"/>
    <property type="match status" value="1"/>
</dbReference>
<dbReference type="EMBL" id="LMWY01000042">
    <property type="protein sequence ID" value="KUN97472.1"/>
    <property type="molecule type" value="Genomic_DNA"/>
</dbReference>
<dbReference type="OrthoDB" id="118142at2"/>
<dbReference type="Gene3D" id="3.30.450.20">
    <property type="entry name" value="PAS domain"/>
    <property type="match status" value="2"/>
</dbReference>
<keyword evidence="1" id="KW-0378">Hydrolase</keyword>
<dbReference type="Pfam" id="PF07228">
    <property type="entry name" value="SpoIIE"/>
    <property type="match status" value="1"/>
</dbReference>
<dbReference type="CDD" id="cd00130">
    <property type="entry name" value="PAS"/>
    <property type="match status" value="2"/>
</dbReference>
<protein>
    <submittedName>
        <fullName evidence="4">PAS sensor protein</fullName>
    </submittedName>
</protein>
<dbReference type="Gene3D" id="3.60.40.10">
    <property type="entry name" value="PPM-type phosphatase domain"/>
    <property type="match status" value="1"/>
</dbReference>
<name>A0A101TS44_9ACTN</name>
<dbReference type="Gene3D" id="3.30.450.40">
    <property type="match status" value="1"/>
</dbReference>
<reference evidence="4 5" key="1">
    <citation type="submission" date="2015-10" db="EMBL/GenBank/DDBJ databases">
        <title>Draft genome sequence of Streptomyces caeruleatus NRRL B-24802, type strain for the species Streptomyces caeruleatus.</title>
        <authorList>
            <person name="Ruckert C."/>
            <person name="Winkler A."/>
            <person name="Kalinowski J."/>
            <person name="Kampfer P."/>
            <person name="Glaeser S."/>
        </authorList>
    </citation>
    <scope>NUCLEOTIDE SEQUENCE [LARGE SCALE GENOMIC DNA]</scope>
    <source>
        <strain evidence="4 5">NRRL B-24802</strain>
    </source>
</reference>
<sequence length="820" mass="88916">MDQGIAADRAARPVAEPVEEALTARVTLDENASVTGWNAGAERLLGYSAAQIVGRSAAGLLAEPVPVEDLRCIEELPRWHGTVSVRHRDGRRLEIRVLAHHRTPETGTREWFLVSALPGKQPQPADEDLVRRSFAQSPSCAQALYDTGLRARWVNEAMERALGLTQDYLLGLRTGEGVDGPVGELAEQGMLRVLETGEPEYQEHFMRAGGETREHAWSVVLSPLRDRTGHVQGVCLTTHDITEQYWARKRLQLIAEAGQRIGTTLDVMRTAQELADVTIPELADFVSVELLTSLDDLHEPVPEGGSAAGPLLLRRAAHQSVTPGIPEAVVGLGDVDGYPEHSAPVESLRSGRASRHEMTDAAIADWGAGDPARTSRVRELGIHSVMTVPLSARGTTLGVAVFYRYRHPEIFQEDDLVLAEELVARAAVCIDNALRYTRERGTAVMLQRSLLPRRLPEQAAVEVASRYLPAGGHAGVGGDWFDVIPLSGARVALIVGDVVGHGIHASATMGRLRTAVRTLADIDLPPDELLTHLDDLVARLSTEQESEQPADRYPEPASEVGATCLYAVYDPISRRCSLARAGHPRPVVVGPEGTVELVDLPAGPLLGLGGLPFEAAEIDLPEGSLLALYTDGLIEGRDRDIDDGLHRLCQLLTRPAPSLDALCDTVLADLLPARPADDVALLLARTRALDASQVATWEIPADPSAVAQTRKDALAQVEAWGLEDTAFVTELVVSELVTNAIRYGEPPIQLRLIHDSTLICEVSDGSNTAPHLRRARTYDEGGRGLLLVAQLTQRWGTRQSARGKTIWTEQTFEPVPPDLF</sequence>
<dbReference type="FunFam" id="3.30.565.10:FF:000028">
    <property type="entry name" value="PAS sensor protein"/>
    <property type="match status" value="1"/>
</dbReference>
<dbReference type="PROSITE" id="PS50113">
    <property type="entry name" value="PAC"/>
    <property type="match status" value="1"/>
</dbReference>